<evidence type="ECO:0000256" key="2">
    <source>
        <dbReference type="ARBA" id="ARBA00007732"/>
    </source>
</evidence>
<feature type="compositionally biased region" description="Basic and acidic residues" evidence="7">
    <location>
        <begin position="288"/>
        <end position="301"/>
    </location>
</feature>
<accession>A0ABR3GMA1</accession>
<dbReference type="Pfam" id="PF10256">
    <property type="entry name" value="Erf4"/>
    <property type="match status" value="1"/>
</dbReference>
<keyword evidence="6" id="KW-0472">Membrane</keyword>
<evidence type="ECO:0000256" key="1">
    <source>
        <dbReference type="ARBA" id="ARBA00004406"/>
    </source>
</evidence>
<keyword evidence="5" id="KW-0256">Endoplasmic reticulum</keyword>
<evidence type="ECO:0000256" key="5">
    <source>
        <dbReference type="ARBA" id="ARBA00022824"/>
    </source>
</evidence>
<feature type="compositionally biased region" description="Pro residues" evidence="7">
    <location>
        <begin position="46"/>
        <end position="58"/>
    </location>
</feature>
<dbReference type="Proteomes" id="UP001447188">
    <property type="component" value="Unassembled WGS sequence"/>
</dbReference>
<proteinExistence type="inferred from homology"/>
<feature type="compositionally biased region" description="Low complexity" evidence="7">
    <location>
        <begin position="59"/>
        <end position="79"/>
    </location>
</feature>
<evidence type="ECO:0000256" key="7">
    <source>
        <dbReference type="SAM" id="MobiDB-lite"/>
    </source>
</evidence>
<evidence type="ECO:0000256" key="6">
    <source>
        <dbReference type="ARBA" id="ARBA00023136"/>
    </source>
</evidence>
<evidence type="ECO:0000256" key="4">
    <source>
        <dbReference type="ARBA" id="ARBA00018463"/>
    </source>
</evidence>
<dbReference type="InterPro" id="IPR051371">
    <property type="entry name" value="Ras_palmitoyltransferase"/>
</dbReference>
<feature type="compositionally biased region" description="Polar residues" evidence="7">
    <location>
        <begin position="270"/>
        <end position="282"/>
    </location>
</feature>
<evidence type="ECO:0000313" key="9">
    <source>
        <dbReference type="EMBL" id="KAL0637042.1"/>
    </source>
</evidence>
<evidence type="ECO:0000259" key="8">
    <source>
        <dbReference type="Pfam" id="PF10256"/>
    </source>
</evidence>
<evidence type="ECO:0000313" key="10">
    <source>
        <dbReference type="Proteomes" id="UP001447188"/>
    </source>
</evidence>
<feature type="compositionally biased region" description="Gly residues" evidence="7">
    <location>
        <begin position="200"/>
        <end position="209"/>
    </location>
</feature>
<comment type="caution">
    <text evidence="9">The sequence shown here is derived from an EMBL/GenBank/DDBJ whole genome shotgun (WGS) entry which is preliminary data.</text>
</comment>
<dbReference type="PANTHER" id="PTHR13254">
    <property type="entry name" value="GOLGI AUTOANTIGEN, GOLGIN SUBFAMILY A, 7"/>
    <property type="match status" value="1"/>
</dbReference>
<feature type="region of interest" description="Disordered" evidence="7">
    <location>
        <begin position="186"/>
        <end position="310"/>
    </location>
</feature>
<dbReference type="PANTHER" id="PTHR13254:SF0">
    <property type="entry name" value="GOLGIN SUBFAMILY A MEMBER 7_ERF4 DOMAIN-CONTAINING PROTEIN"/>
    <property type="match status" value="1"/>
</dbReference>
<protein>
    <recommendedName>
        <fullName evidence="4">Ras modification protein ERF4</fullName>
    </recommendedName>
</protein>
<name>A0ABR3GMA1_9PEZI</name>
<feature type="compositionally biased region" description="Basic residues" evidence="7">
    <location>
        <begin position="256"/>
        <end position="266"/>
    </location>
</feature>
<gene>
    <name evidence="9" type="ORF">Q9L58_004024</name>
</gene>
<dbReference type="InterPro" id="IPR019383">
    <property type="entry name" value="Golgin_A_7/ERF4"/>
</dbReference>
<comment type="subcellular location">
    <subcellularLocation>
        <location evidence="1">Endoplasmic reticulum membrane</location>
        <topology evidence="1">Peripheral membrane protein</topology>
    </subcellularLocation>
</comment>
<comment type="similarity">
    <text evidence="2">Belongs to the ERF4 family.</text>
</comment>
<dbReference type="EMBL" id="JBBBZM010000040">
    <property type="protein sequence ID" value="KAL0637042.1"/>
    <property type="molecule type" value="Genomic_DNA"/>
</dbReference>
<sequence length="520" mass="57155">MEVVPELQSNPWPYTNVSRKLSASRSDSAVVIDETVHGLGIEGRCPPSPAPAPSPSPSPSGRAPHSASRRGSSLAARFSDSAEELLDAAAPADDKRSDDTHSAYSLTVLPLQGPRVAREGSQKRQNRRSQPREITIMSNVHHPHRDRHQNQYLSPDDGMMSDTDAETTRSETPNIIRLPLQMMEPPILFRGSPDHHNSRRGGGGGGGGNNSNTNSSWLENPDRDSRGSRSSMGLGSEPGVQLDDLRTPHHNSNNNNHHRSASKHASKQSTLPPLQSPVSGVLQSIGDEESRPNSRGSRESEWNSTHPCFPHRNPYVPVDSPLYESTRVIRIARDFMVFGDLAPAYSNVFPDILEPHVTEDQFRVVVAHVNEGLHEAFDPWNVWNWLDAVVGLLTLWLVEELVSTHCKRVLRRVEIYLEERNRELEEGGQKAVFVPLRRTGYMNLDIQIPDPIPASSEEGEDVTNVKFDMDNSDAGSIVAPLGSDVQSLQSHLRIGRARLGSGGELSLGSMSGSLGQYSSR</sequence>
<feature type="region of interest" description="Disordered" evidence="7">
    <location>
        <begin position="105"/>
        <end position="172"/>
    </location>
</feature>
<feature type="domain" description="Golgin subfamily A member 7/ERF4" evidence="8">
    <location>
        <begin position="328"/>
        <end position="445"/>
    </location>
</feature>
<comment type="subunit">
    <text evidence="3">Interacts with ERF2.</text>
</comment>
<organism evidence="9 10">
    <name type="scientific">Discina gigas</name>
    <dbReference type="NCBI Taxonomy" id="1032678"/>
    <lineage>
        <taxon>Eukaryota</taxon>
        <taxon>Fungi</taxon>
        <taxon>Dikarya</taxon>
        <taxon>Ascomycota</taxon>
        <taxon>Pezizomycotina</taxon>
        <taxon>Pezizomycetes</taxon>
        <taxon>Pezizales</taxon>
        <taxon>Discinaceae</taxon>
        <taxon>Discina</taxon>
    </lineage>
</organism>
<feature type="compositionally biased region" description="Polar residues" evidence="7">
    <location>
        <begin position="7"/>
        <end position="27"/>
    </location>
</feature>
<feature type="region of interest" description="Disordered" evidence="7">
    <location>
        <begin position="1"/>
        <end position="79"/>
    </location>
</feature>
<evidence type="ECO:0000256" key="3">
    <source>
        <dbReference type="ARBA" id="ARBA00011396"/>
    </source>
</evidence>
<keyword evidence="10" id="KW-1185">Reference proteome</keyword>
<reference evidence="9 10" key="1">
    <citation type="submission" date="2024-02" db="EMBL/GenBank/DDBJ databases">
        <title>Discinaceae phylogenomics.</title>
        <authorList>
            <person name="Dirks A.C."/>
            <person name="James T.Y."/>
        </authorList>
    </citation>
    <scope>NUCLEOTIDE SEQUENCE [LARGE SCALE GENOMIC DNA]</scope>
    <source>
        <strain evidence="9 10">ACD0624</strain>
    </source>
</reference>